<dbReference type="EMBL" id="BAABBW010000003">
    <property type="protein sequence ID" value="GAA4175993.1"/>
    <property type="molecule type" value="Genomic_DNA"/>
</dbReference>
<sequence>MRKFELTYWYRSGDDIETERVPGELRFENDRLKVFRLDRSGVDWTYTVHFDGAKWRSEKGAVVTFREMNAA</sequence>
<evidence type="ECO:0000313" key="2">
    <source>
        <dbReference type="Proteomes" id="UP001501079"/>
    </source>
</evidence>
<dbReference type="Proteomes" id="UP001501079">
    <property type="component" value="Unassembled WGS sequence"/>
</dbReference>
<protein>
    <recommendedName>
        <fullName evidence="3">DUF1348 family protein</fullName>
    </recommendedName>
</protein>
<gene>
    <name evidence="1" type="ORF">GCM10022287_22470</name>
</gene>
<organism evidence="1 2">
    <name type="scientific">Gryllotalpicola koreensis</name>
    <dbReference type="NCBI Taxonomy" id="993086"/>
    <lineage>
        <taxon>Bacteria</taxon>
        <taxon>Bacillati</taxon>
        <taxon>Actinomycetota</taxon>
        <taxon>Actinomycetes</taxon>
        <taxon>Micrococcales</taxon>
        <taxon>Microbacteriaceae</taxon>
        <taxon>Gryllotalpicola</taxon>
    </lineage>
</organism>
<proteinExistence type="predicted"/>
<accession>A0ABP8A2C2</accession>
<keyword evidence="2" id="KW-1185">Reference proteome</keyword>
<reference evidence="2" key="1">
    <citation type="journal article" date="2019" name="Int. J. Syst. Evol. Microbiol.">
        <title>The Global Catalogue of Microorganisms (GCM) 10K type strain sequencing project: providing services to taxonomists for standard genome sequencing and annotation.</title>
        <authorList>
            <consortium name="The Broad Institute Genomics Platform"/>
            <consortium name="The Broad Institute Genome Sequencing Center for Infectious Disease"/>
            <person name="Wu L."/>
            <person name="Ma J."/>
        </authorList>
    </citation>
    <scope>NUCLEOTIDE SEQUENCE [LARGE SCALE GENOMIC DNA]</scope>
    <source>
        <strain evidence="2">JCM 17591</strain>
    </source>
</reference>
<comment type="caution">
    <text evidence="1">The sequence shown here is derived from an EMBL/GenBank/DDBJ whole genome shotgun (WGS) entry which is preliminary data.</text>
</comment>
<evidence type="ECO:0000313" key="1">
    <source>
        <dbReference type="EMBL" id="GAA4175993.1"/>
    </source>
</evidence>
<dbReference type="RefSeq" id="WP_344754365.1">
    <property type="nucleotide sequence ID" value="NZ_BAABBW010000003.1"/>
</dbReference>
<evidence type="ECO:0008006" key="3">
    <source>
        <dbReference type="Google" id="ProtNLM"/>
    </source>
</evidence>
<name>A0ABP8A2C2_9MICO</name>